<comment type="caution">
    <text evidence="1">The sequence shown here is derived from an EMBL/GenBank/DDBJ whole genome shotgun (WGS) entry which is preliminary data.</text>
</comment>
<dbReference type="InterPro" id="IPR008775">
    <property type="entry name" value="Phytyl_CoA_dOase-like"/>
</dbReference>
<accession>A0ABQ3DLM6</accession>
<dbReference type="Proteomes" id="UP000646745">
    <property type="component" value="Unassembled WGS sequence"/>
</dbReference>
<organism evidence="1 2">
    <name type="scientific">Salinicola rhizosphaerae</name>
    <dbReference type="NCBI Taxonomy" id="1443141"/>
    <lineage>
        <taxon>Bacteria</taxon>
        <taxon>Pseudomonadati</taxon>
        <taxon>Pseudomonadota</taxon>
        <taxon>Gammaproteobacteria</taxon>
        <taxon>Oceanospirillales</taxon>
        <taxon>Halomonadaceae</taxon>
        <taxon>Salinicola</taxon>
    </lineage>
</organism>
<dbReference type="EMBL" id="BMZI01000001">
    <property type="protein sequence ID" value="GHB07005.1"/>
    <property type="molecule type" value="Genomic_DNA"/>
</dbReference>
<evidence type="ECO:0000313" key="1">
    <source>
        <dbReference type="EMBL" id="GHB07005.1"/>
    </source>
</evidence>
<dbReference type="SUPFAM" id="SSF51197">
    <property type="entry name" value="Clavaminate synthase-like"/>
    <property type="match status" value="1"/>
</dbReference>
<dbReference type="Pfam" id="PF05721">
    <property type="entry name" value="PhyH"/>
    <property type="match status" value="1"/>
</dbReference>
<protein>
    <recommendedName>
        <fullName evidence="3">Phytanoyl-CoA dioxygenase</fullName>
    </recommendedName>
</protein>
<dbReference type="Gene3D" id="2.60.120.620">
    <property type="entry name" value="q2cbj1_9rhob like domain"/>
    <property type="match status" value="1"/>
</dbReference>
<sequence length="338" mass="38860">MKRVFQYPVWLGELFTGAKSFKANPLIGSERLNRYGLHAARVWSAYWISRFRMALFAPGVPKADRASFQRNGYVQKDGYLPEARFQALVKAAREYEGEIRQCWQGDTLTHRILLAPEVLSQIPEVQAVLEDPALKRLFRYCAGHARLPICHIENVHNGGRADGDKTDPQKHLHVDTFQPTMKFWLYLEDVTARNGPFVFVPGSNRPHRERLKWEYEMSLKAKAHANRYTARGSFRVSEEEAQRLGHSGIQAFEVKANTLLIANTFGVHARGHAEPGSSRLALWGMARTNPFSPLPGLGFGYFNRLQYRVFQRMRIREDERAAKRNSQASWHVIDQKRI</sequence>
<dbReference type="RefSeq" id="WP_189442574.1">
    <property type="nucleotide sequence ID" value="NZ_BMZI01000001.1"/>
</dbReference>
<keyword evidence="2" id="KW-1185">Reference proteome</keyword>
<gene>
    <name evidence="1" type="ORF">GCM10009038_00220</name>
</gene>
<evidence type="ECO:0008006" key="3">
    <source>
        <dbReference type="Google" id="ProtNLM"/>
    </source>
</evidence>
<evidence type="ECO:0000313" key="2">
    <source>
        <dbReference type="Proteomes" id="UP000646745"/>
    </source>
</evidence>
<name>A0ABQ3DLM6_9GAMM</name>
<reference evidence="2" key="1">
    <citation type="journal article" date="2019" name="Int. J. Syst. Evol. Microbiol.">
        <title>The Global Catalogue of Microorganisms (GCM) 10K type strain sequencing project: providing services to taxonomists for standard genome sequencing and annotation.</title>
        <authorList>
            <consortium name="The Broad Institute Genomics Platform"/>
            <consortium name="The Broad Institute Genome Sequencing Center for Infectious Disease"/>
            <person name="Wu L."/>
            <person name="Ma J."/>
        </authorList>
    </citation>
    <scope>NUCLEOTIDE SEQUENCE [LARGE SCALE GENOMIC DNA]</scope>
    <source>
        <strain evidence="2">KCTC 32998</strain>
    </source>
</reference>
<proteinExistence type="predicted"/>